<keyword evidence="3" id="KW-1185">Reference proteome</keyword>
<name>A0AAN6P0C8_9PEZI</name>
<evidence type="ECO:0000313" key="2">
    <source>
        <dbReference type="EMBL" id="KAK3954403.1"/>
    </source>
</evidence>
<comment type="caution">
    <text evidence="2">The sequence shown here is derived from an EMBL/GenBank/DDBJ whole genome shotgun (WGS) entry which is preliminary data.</text>
</comment>
<dbReference type="Proteomes" id="UP001303222">
    <property type="component" value="Unassembled WGS sequence"/>
</dbReference>
<evidence type="ECO:0000256" key="1">
    <source>
        <dbReference type="SAM" id="Phobius"/>
    </source>
</evidence>
<evidence type="ECO:0000313" key="3">
    <source>
        <dbReference type="Proteomes" id="UP001303222"/>
    </source>
</evidence>
<organism evidence="2 3">
    <name type="scientific">Pseudoneurospora amorphoporcata</name>
    <dbReference type="NCBI Taxonomy" id="241081"/>
    <lineage>
        <taxon>Eukaryota</taxon>
        <taxon>Fungi</taxon>
        <taxon>Dikarya</taxon>
        <taxon>Ascomycota</taxon>
        <taxon>Pezizomycotina</taxon>
        <taxon>Sordariomycetes</taxon>
        <taxon>Sordariomycetidae</taxon>
        <taxon>Sordariales</taxon>
        <taxon>Sordariaceae</taxon>
        <taxon>Pseudoneurospora</taxon>
    </lineage>
</organism>
<dbReference type="AlphaFoldDB" id="A0AAN6P0C8"/>
<feature type="transmembrane region" description="Helical" evidence="1">
    <location>
        <begin position="285"/>
        <end position="303"/>
    </location>
</feature>
<feature type="transmembrane region" description="Helical" evidence="1">
    <location>
        <begin position="309"/>
        <end position="327"/>
    </location>
</feature>
<reference evidence="2" key="2">
    <citation type="submission" date="2023-06" db="EMBL/GenBank/DDBJ databases">
        <authorList>
            <consortium name="Lawrence Berkeley National Laboratory"/>
            <person name="Mondo S.J."/>
            <person name="Hensen N."/>
            <person name="Bonometti L."/>
            <person name="Westerberg I."/>
            <person name="Brannstrom I.O."/>
            <person name="Guillou S."/>
            <person name="Cros-Aarteil S."/>
            <person name="Calhoun S."/>
            <person name="Haridas S."/>
            <person name="Kuo A."/>
            <person name="Pangilinan J."/>
            <person name="Riley R."/>
            <person name="Labutti K."/>
            <person name="Andreopoulos B."/>
            <person name="Lipzen A."/>
            <person name="Chen C."/>
            <person name="Yanf M."/>
            <person name="Daum C."/>
            <person name="Ng V."/>
            <person name="Clum A."/>
            <person name="Steindorff A."/>
            <person name="Ohm R."/>
            <person name="Martin F."/>
            <person name="Silar P."/>
            <person name="Natvig D."/>
            <person name="Lalanne C."/>
            <person name="Gautier V."/>
            <person name="Ament-Velasquez S.L."/>
            <person name="Kruys A."/>
            <person name="Hutchinson M.I."/>
            <person name="Powell A.J."/>
            <person name="Barry K."/>
            <person name="Miller A.N."/>
            <person name="Grigoriev I.V."/>
            <person name="Debuchy R."/>
            <person name="Gladieux P."/>
            <person name="Thoren M.H."/>
            <person name="Johannesson H."/>
        </authorList>
    </citation>
    <scope>NUCLEOTIDE SEQUENCE</scope>
    <source>
        <strain evidence="2">CBS 626.80</strain>
    </source>
</reference>
<keyword evidence="1" id="KW-0812">Transmembrane</keyword>
<proteinExistence type="predicted"/>
<feature type="transmembrane region" description="Helical" evidence="1">
    <location>
        <begin position="170"/>
        <end position="193"/>
    </location>
</feature>
<gene>
    <name evidence="2" type="ORF">QBC32DRAFT_207823</name>
</gene>
<accession>A0AAN6P0C8</accession>
<protein>
    <submittedName>
        <fullName evidence="2">Uncharacterized protein</fullName>
    </submittedName>
</protein>
<sequence>MFEQATQLLKDIVGKYPWVSEVAAILPLSALIDFIDVPQKLHIHQLMSAVPLWSWPVTPSGSQLLLLEEAPKQRECVLDRFGRSISLHGLDGRYGDDYLVANPETVRLVLDSLPVTDIPNNHDNMKESNLRLQNLEVNSKERGVPAQDGPSRSRSWTLSSWLSRTSSASISYQVTSFLGWIAFLGCLIAAIFFRLHIATAFFALMPTTGLAVTLMYPGSPRRLLNSHKPSEYNRMVVVAEHMNATDWVVFYGESTLVNSLLNTPLEPAGRQGASTKNKKLPLLRTILRVFVLGQWGLAIAAAATKDWNAFFISFWIIFCNVTHAYVIPPRHQAGAWASAKRGADLLLKRYAMTVSSRRALLSTLLALNPDSFGETAAQTEVTVKKGAENTSTQSPFPDGTTKFLDPILKPGRARSAWEQATLEALREITPQLFQSPHEEWNVRYREQYEGQFYWKRFIAEGISLAASIREQGGLDKSGRKVGFGPRAEP</sequence>
<keyword evidence="1" id="KW-0472">Membrane</keyword>
<reference evidence="2" key="1">
    <citation type="journal article" date="2023" name="Mol. Phylogenet. Evol.">
        <title>Genome-scale phylogeny and comparative genomics of the fungal order Sordariales.</title>
        <authorList>
            <person name="Hensen N."/>
            <person name="Bonometti L."/>
            <person name="Westerberg I."/>
            <person name="Brannstrom I.O."/>
            <person name="Guillou S."/>
            <person name="Cros-Aarteil S."/>
            <person name="Calhoun S."/>
            <person name="Haridas S."/>
            <person name="Kuo A."/>
            <person name="Mondo S."/>
            <person name="Pangilinan J."/>
            <person name="Riley R."/>
            <person name="LaButti K."/>
            <person name="Andreopoulos B."/>
            <person name="Lipzen A."/>
            <person name="Chen C."/>
            <person name="Yan M."/>
            <person name="Daum C."/>
            <person name="Ng V."/>
            <person name="Clum A."/>
            <person name="Steindorff A."/>
            <person name="Ohm R.A."/>
            <person name="Martin F."/>
            <person name="Silar P."/>
            <person name="Natvig D.O."/>
            <person name="Lalanne C."/>
            <person name="Gautier V."/>
            <person name="Ament-Velasquez S.L."/>
            <person name="Kruys A."/>
            <person name="Hutchinson M.I."/>
            <person name="Powell A.J."/>
            <person name="Barry K."/>
            <person name="Miller A.N."/>
            <person name="Grigoriev I.V."/>
            <person name="Debuchy R."/>
            <person name="Gladieux P."/>
            <person name="Hiltunen Thoren M."/>
            <person name="Johannesson H."/>
        </authorList>
    </citation>
    <scope>NUCLEOTIDE SEQUENCE</scope>
    <source>
        <strain evidence="2">CBS 626.80</strain>
    </source>
</reference>
<dbReference type="EMBL" id="MU859090">
    <property type="protein sequence ID" value="KAK3954403.1"/>
    <property type="molecule type" value="Genomic_DNA"/>
</dbReference>
<keyword evidence="1" id="KW-1133">Transmembrane helix</keyword>
<feature type="transmembrane region" description="Helical" evidence="1">
    <location>
        <begin position="199"/>
        <end position="218"/>
    </location>
</feature>